<dbReference type="GO" id="GO:0016301">
    <property type="term" value="F:kinase activity"/>
    <property type="evidence" value="ECO:0007669"/>
    <property type="project" value="UniProtKB-KW"/>
</dbReference>
<name>A0ABN2LEV3_9ACTN</name>
<evidence type="ECO:0000256" key="5">
    <source>
        <dbReference type="ARBA" id="ARBA00022741"/>
    </source>
</evidence>
<dbReference type="InterPro" id="IPR050482">
    <property type="entry name" value="Sensor_HK_TwoCompSys"/>
</dbReference>
<gene>
    <name evidence="13" type="ORF">GCM10009682_03170</name>
</gene>
<keyword evidence="9" id="KW-0472">Membrane</keyword>
<feature type="transmembrane region" description="Helical" evidence="9">
    <location>
        <begin position="121"/>
        <end position="139"/>
    </location>
</feature>
<evidence type="ECO:0000256" key="3">
    <source>
        <dbReference type="ARBA" id="ARBA00022553"/>
    </source>
</evidence>
<evidence type="ECO:0000256" key="8">
    <source>
        <dbReference type="ARBA" id="ARBA00023012"/>
    </source>
</evidence>
<evidence type="ECO:0000256" key="4">
    <source>
        <dbReference type="ARBA" id="ARBA00022679"/>
    </source>
</evidence>
<feature type="domain" description="Histidine kinase/HSP90-like ATPase" evidence="10">
    <location>
        <begin position="277"/>
        <end position="363"/>
    </location>
</feature>
<dbReference type="InterPro" id="IPR055558">
    <property type="entry name" value="DUF7134"/>
</dbReference>
<evidence type="ECO:0000313" key="13">
    <source>
        <dbReference type="EMBL" id="GAA1784341.1"/>
    </source>
</evidence>
<keyword evidence="7" id="KW-0067">ATP-binding</keyword>
<keyword evidence="5" id="KW-0547">Nucleotide-binding</keyword>
<reference evidence="13 14" key="1">
    <citation type="journal article" date="2019" name="Int. J. Syst. Evol. Microbiol.">
        <title>The Global Catalogue of Microorganisms (GCM) 10K type strain sequencing project: providing services to taxonomists for standard genome sequencing and annotation.</title>
        <authorList>
            <consortium name="The Broad Institute Genomics Platform"/>
            <consortium name="The Broad Institute Genome Sequencing Center for Infectious Disease"/>
            <person name="Wu L."/>
            <person name="Ma J."/>
        </authorList>
    </citation>
    <scope>NUCLEOTIDE SEQUENCE [LARGE SCALE GENOMIC DNA]</scope>
    <source>
        <strain evidence="13 14">JCM 13250</strain>
    </source>
</reference>
<accession>A0ABN2LEV3</accession>
<feature type="domain" description="DUF7134" evidence="12">
    <location>
        <begin position="6"/>
        <end position="143"/>
    </location>
</feature>
<evidence type="ECO:0000256" key="7">
    <source>
        <dbReference type="ARBA" id="ARBA00022840"/>
    </source>
</evidence>
<dbReference type="Pfam" id="PF23539">
    <property type="entry name" value="DUF7134"/>
    <property type="match status" value="1"/>
</dbReference>
<organism evidence="13 14">
    <name type="scientific">Luedemannella flava</name>
    <dbReference type="NCBI Taxonomy" id="349316"/>
    <lineage>
        <taxon>Bacteria</taxon>
        <taxon>Bacillati</taxon>
        <taxon>Actinomycetota</taxon>
        <taxon>Actinomycetes</taxon>
        <taxon>Micromonosporales</taxon>
        <taxon>Micromonosporaceae</taxon>
        <taxon>Luedemannella</taxon>
    </lineage>
</organism>
<evidence type="ECO:0000259" key="11">
    <source>
        <dbReference type="Pfam" id="PF07730"/>
    </source>
</evidence>
<feature type="transmembrane region" description="Helical" evidence="9">
    <location>
        <begin position="99"/>
        <end position="115"/>
    </location>
</feature>
<keyword evidence="14" id="KW-1185">Reference proteome</keyword>
<keyword evidence="9" id="KW-1133">Transmembrane helix</keyword>
<evidence type="ECO:0000256" key="2">
    <source>
        <dbReference type="ARBA" id="ARBA00012438"/>
    </source>
</evidence>
<comment type="catalytic activity">
    <reaction evidence="1">
        <text>ATP + protein L-histidine = ADP + protein N-phospho-L-histidine.</text>
        <dbReference type="EC" id="2.7.13.3"/>
    </reaction>
</comment>
<evidence type="ECO:0000313" key="14">
    <source>
        <dbReference type="Proteomes" id="UP001500218"/>
    </source>
</evidence>
<dbReference type="Pfam" id="PF02518">
    <property type="entry name" value="HATPase_c"/>
    <property type="match status" value="1"/>
</dbReference>
<feature type="transmembrane region" description="Helical" evidence="9">
    <location>
        <begin position="6"/>
        <end position="26"/>
    </location>
</feature>
<evidence type="ECO:0000259" key="12">
    <source>
        <dbReference type="Pfam" id="PF23539"/>
    </source>
</evidence>
<dbReference type="EMBL" id="BAAALT010000003">
    <property type="protein sequence ID" value="GAA1784341.1"/>
    <property type="molecule type" value="Genomic_DNA"/>
</dbReference>
<dbReference type="PANTHER" id="PTHR24421">
    <property type="entry name" value="NITRATE/NITRITE SENSOR PROTEIN NARX-RELATED"/>
    <property type="match status" value="1"/>
</dbReference>
<dbReference type="Gene3D" id="1.20.5.1930">
    <property type="match status" value="1"/>
</dbReference>
<keyword evidence="6 13" id="KW-0418">Kinase</keyword>
<feature type="domain" description="Signal transduction histidine kinase subgroup 3 dimerisation and phosphoacceptor" evidence="11">
    <location>
        <begin position="168"/>
        <end position="234"/>
    </location>
</feature>
<keyword evidence="9" id="KW-0812">Transmembrane</keyword>
<keyword evidence="4" id="KW-0808">Transferase</keyword>
<dbReference type="Pfam" id="PF07730">
    <property type="entry name" value="HisKA_3"/>
    <property type="match status" value="1"/>
</dbReference>
<feature type="transmembrane region" description="Helical" evidence="9">
    <location>
        <begin position="56"/>
        <end position="78"/>
    </location>
</feature>
<dbReference type="CDD" id="cd16917">
    <property type="entry name" value="HATPase_UhpB-NarQ-NarX-like"/>
    <property type="match status" value="1"/>
</dbReference>
<dbReference type="InterPro" id="IPR011712">
    <property type="entry name" value="Sig_transdc_His_kin_sub3_dim/P"/>
</dbReference>
<dbReference type="PANTHER" id="PTHR24421:SF10">
    <property type="entry name" value="NITRATE_NITRITE SENSOR PROTEIN NARQ"/>
    <property type="match status" value="1"/>
</dbReference>
<dbReference type="Proteomes" id="UP001500218">
    <property type="component" value="Unassembled WGS sequence"/>
</dbReference>
<dbReference type="SUPFAM" id="SSF55874">
    <property type="entry name" value="ATPase domain of HSP90 chaperone/DNA topoisomerase II/histidine kinase"/>
    <property type="match status" value="1"/>
</dbReference>
<evidence type="ECO:0000259" key="10">
    <source>
        <dbReference type="Pfam" id="PF02518"/>
    </source>
</evidence>
<dbReference type="RefSeq" id="WP_344125357.1">
    <property type="nucleotide sequence ID" value="NZ_BAAALT010000003.1"/>
</dbReference>
<dbReference type="InterPro" id="IPR003594">
    <property type="entry name" value="HATPase_dom"/>
</dbReference>
<evidence type="ECO:0000256" key="1">
    <source>
        <dbReference type="ARBA" id="ARBA00000085"/>
    </source>
</evidence>
<keyword evidence="3" id="KW-0597">Phosphoprotein</keyword>
<evidence type="ECO:0000256" key="9">
    <source>
        <dbReference type="SAM" id="Phobius"/>
    </source>
</evidence>
<evidence type="ECO:0000256" key="6">
    <source>
        <dbReference type="ARBA" id="ARBA00022777"/>
    </source>
</evidence>
<protein>
    <recommendedName>
        <fullName evidence="2">histidine kinase</fullName>
        <ecNumber evidence="2">2.7.13.3</ecNumber>
    </recommendedName>
</protein>
<dbReference type="EC" id="2.7.13.3" evidence="2"/>
<comment type="caution">
    <text evidence="13">The sequence shown here is derived from an EMBL/GenBank/DDBJ whole genome shotgun (WGS) entry which is preliminary data.</text>
</comment>
<proteinExistence type="predicted"/>
<dbReference type="InterPro" id="IPR036890">
    <property type="entry name" value="HATPase_C_sf"/>
</dbReference>
<sequence length="364" mass="38038">MLTRRPFPLAVDAAIAAGCFVVGVLGSVLDKHINPGIVALYAVASVPLVWRRRAPFVVTCAVAVGTTWLSFLGALATLPAGQLVATYTFAALSPPVHRLILAAGTVVGVTVSILGPGDPPLAITVIGVLFAVAYSMGTATRARGDRIAMLEERARRLAESEAAAGARERERVAREVHDILAHSMSLVIVQAEAGPVVVRSDPDRAEVVFDTIAATARDALAQLRRTLGVLRADDERRAPQPGLDELPALVETTRLAGLDVRLDERGEARAVPADLAVTVYRVVQESLTNAVRHARARRVEVLLSWAGGELSVEVIDDGRGPVGAAGGHGLAGMRERVSAAGGELTAGRGSGGVGYRVAARLPLP</sequence>
<dbReference type="Gene3D" id="3.30.565.10">
    <property type="entry name" value="Histidine kinase-like ATPase, C-terminal domain"/>
    <property type="match status" value="1"/>
</dbReference>
<keyword evidence="8" id="KW-0902">Two-component regulatory system</keyword>
<feature type="transmembrane region" description="Helical" evidence="9">
    <location>
        <begin position="33"/>
        <end position="50"/>
    </location>
</feature>